<name>A0A0P1A7T0_PLAHL</name>
<sequence length="71" mass="7486">MERWAIYSLSAKKYEAIPAQISSKVYAAVKASSSESHAASKDICSLQSNVGDGEGGLDYAMVRSSNLSKAA</sequence>
<dbReference type="GeneID" id="36409967"/>
<protein>
    <submittedName>
        <fullName evidence="1">Uncharacterized protein</fullName>
    </submittedName>
</protein>
<reference evidence="2" key="1">
    <citation type="submission" date="2014-09" db="EMBL/GenBank/DDBJ databases">
        <authorList>
            <person name="Sharma Rahul"/>
            <person name="Thines Marco"/>
        </authorList>
    </citation>
    <scope>NUCLEOTIDE SEQUENCE [LARGE SCALE GENOMIC DNA]</scope>
</reference>
<dbReference type="AlphaFoldDB" id="A0A0P1A7T0"/>
<organism evidence="1 2">
    <name type="scientific">Plasmopara halstedii</name>
    <name type="common">Downy mildew of sunflower</name>
    <dbReference type="NCBI Taxonomy" id="4781"/>
    <lineage>
        <taxon>Eukaryota</taxon>
        <taxon>Sar</taxon>
        <taxon>Stramenopiles</taxon>
        <taxon>Oomycota</taxon>
        <taxon>Peronosporomycetes</taxon>
        <taxon>Peronosporales</taxon>
        <taxon>Peronosporaceae</taxon>
        <taxon>Plasmopara</taxon>
    </lineage>
</organism>
<evidence type="ECO:0000313" key="1">
    <source>
        <dbReference type="EMBL" id="CEG36710.1"/>
    </source>
</evidence>
<dbReference type="EMBL" id="CCYD01000217">
    <property type="protein sequence ID" value="CEG36710.1"/>
    <property type="molecule type" value="Genomic_DNA"/>
</dbReference>
<keyword evidence="2" id="KW-1185">Reference proteome</keyword>
<dbReference type="RefSeq" id="XP_024573079.1">
    <property type="nucleotide sequence ID" value="XM_024721954.2"/>
</dbReference>
<evidence type="ECO:0000313" key="2">
    <source>
        <dbReference type="Proteomes" id="UP000054928"/>
    </source>
</evidence>
<dbReference type="Proteomes" id="UP000054928">
    <property type="component" value="Unassembled WGS sequence"/>
</dbReference>
<accession>A0A0P1A7T0</accession>
<proteinExistence type="predicted"/>